<proteinExistence type="predicted"/>
<keyword evidence="1" id="KW-0238">DNA-binding</keyword>
<dbReference type="SMART" id="SM00421">
    <property type="entry name" value="HTH_LUXR"/>
    <property type="match status" value="1"/>
</dbReference>
<dbReference type="SUPFAM" id="SSF46894">
    <property type="entry name" value="C-terminal effector domain of the bipartite response regulators"/>
    <property type="match status" value="1"/>
</dbReference>
<gene>
    <name evidence="3" type="ORF">GCM10011328_23210</name>
</gene>
<protein>
    <recommendedName>
        <fullName evidence="2">HTH luxR-type domain-containing protein</fullName>
    </recommendedName>
</protein>
<dbReference type="Pfam" id="PF00196">
    <property type="entry name" value="GerE"/>
    <property type="match status" value="1"/>
</dbReference>
<dbReference type="Gene3D" id="1.10.10.10">
    <property type="entry name" value="Winged helix-like DNA-binding domain superfamily/Winged helix DNA-binding domain"/>
    <property type="match status" value="1"/>
</dbReference>
<sequence length="208" mass="24022">MLLGGKMPRLIIWSECQFTRLALKEIVSRKLPYVTEVMFIGSDDKVNLCTRDYLIIDPSGDGFHKCYEFLNEHNSILEPERVLIFSSEVDMLMLDLLFKKEFKFLKKKRYLPEISSAVEKFIQLKNLMSDEDVFNYKITKMEEKILVMMMSGLSVKNISNILKLSVKTISVHKCNSLRKIGVDAKSSSGLFFFHKHVVGNRAVLQKSI</sequence>
<name>A0ABQ1GPA4_9GAMM</name>
<comment type="caution">
    <text evidence="3">The sequence shown here is derived from an EMBL/GenBank/DDBJ whole genome shotgun (WGS) entry which is preliminary data.</text>
</comment>
<organism evidence="3 4">
    <name type="scientific">Hafnia psychrotolerans</name>
    <dbReference type="NCBI Taxonomy" id="1477018"/>
    <lineage>
        <taxon>Bacteria</taxon>
        <taxon>Pseudomonadati</taxon>
        <taxon>Pseudomonadota</taxon>
        <taxon>Gammaproteobacteria</taxon>
        <taxon>Enterobacterales</taxon>
        <taxon>Hafniaceae</taxon>
        <taxon>Hafnia</taxon>
    </lineage>
</organism>
<dbReference type="InterPro" id="IPR036388">
    <property type="entry name" value="WH-like_DNA-bd_sf"/>
</dbReference>
<evidence type="ECO:0000256" key="1">
    <source>
        <dbReference type="ARBA" id="ARBA00023125"/>
    </source>
</evidence>
<evidence type="ECO:0000259" key="2">
    <source>
        <dbReference type="PROSITE" id="PS00622"/>
    </source>
</evidence>
<dbReference type="PRINTS" id="PR00038">
    <property type="entry name" value="HTHLUXR"/>
</dbReference>
<dbReference type="InterPro" id="IPR000792">
    <property type="entry name" value="Tscrpt_reg_LuxR_C"/>
</dbReference>
<feature type="domain" description="HTH luxR-type" evidence="2">
    <location>
        <begin position="152"/>
        <end position="179"/>
    </location>
</feature>
<evidence type="ECO:0000313" key="3">
    <source>
        <dbReference type="EMBL" id="GGA47385.1"/>
    </source>
</evidence>
<accession>A0ABQ1GPA4</accession>
<evidence type="ECO:0000313" key="4">
    <source>
        <dbReference type="Proteomes" id="UP000627464"/>
    </source>
</evidence>
<dbReference type="Proteomes" id="UP000627464">
    <property type="component" value="Unassembled WGS sequence"/>
</dbReference>
<dbReference type="PROSITE" id="PS00622">
    <property type="entry name" value="HTH_LUXR_1"/>
    <property type="match status" value="1"/>
</dbReference>
<reference evidence="4" key="1">
    <citation type="journal article" date="2019" name="Int. J. Syst. Evol. Microbiol.">
        <title>The Global Catalogue of Microorganisms (GCM) 10K type strain sequencing project: providing services to taxonomists for standard genome sequencing and annotation.</title>
        <authorList>
            <consortium name="The Broad Institute Genomics Platform"/>
            <consortium name="The Broad Institute Genome Sequencing Center for Infectious Disease"/>
            <person name="Wu L."/>
            <person name="Ma J."/>
        </authorList>
    </citation>
    <scope>NUCLEOTIDE SEQUENCE [LARGE SCALE GENOMIC DNA]</scope>
    <source>
        <strain evidence="4">CGMCC 1.12806</strain>
    </source>
</reference>
<keyword evidence="4" id="KW-1185">Reference proteome</keyword>
<dbReference type="CDD" id="cd06170">
    <property type="entry name" value="LuxR_C_like"/>
    <property type="match status" value="1"/>
</dbReference>
<dbReference type="EMBL" id="BMFZ01000005">
    <property type="protein sequence ID" value="GGA47385.1"/>
    <property type="molecule type" value="Genomic_DNA"/>
</dbReference>
<dbReference type="InterPro" id="IPR016032">
    <property type="entry name" value="Sig_transdc_resp-reg_C-effctor"/>
</dbReference>